<keyword evidence="3" id="KW-1185">Reference proteome</keyword>
<dbReference type="KEGG" id="sfm:108924145"/>
<evidence type="ECO:0000313" key="3">
    <source>
        <dbReference type="Proteomes" id="UP000694397"/>
    </source>
</evidence>
<dbReference type="GeneTree" id="ENSGT01150000287074"/>
<dbReference type="AlphaFoldDB" id="A0A8C9R241"/>
<dbReference type="Ensembl" id="ENSSFOT00015009434.2">
    <property type="protein sequence ID" value="ENSSFOP00015009306.1"/>
    <property type="gene ID" value="ENSSFOG00015006057.2"/>
</dbReference>
<dbReference type="GeneID" id="108924145"/>
<reference evidence="2" key="3">
    <citation type="submission" date="2025-09" db="UniProtKB">
        <authorList>
            <consortium name="Ensembl"/>
        </authorList>
    </citation>
    <scope>IDENTIFICATION</scope>
</reference>
<dbReference type="Proteomes" id="UP000694397">
    <property type="component" value="Chromosome 11"/>
</dbReference>
<evidence type="ECO:0000313" key="2">
    <source>
        <dbReference type="Ensembl" id="ENSSFOP00015009306.1"/>
    </source>
</evidence>
<reference evidence="2" key="2">
    <citation type="submission" date="2025-08" db="UniProtKB">
        <authorList>
            <consortium name="Ensembl"/>
        </authorList>
    </citation>
    <scope>IDENTIFICATION</scope>
</reference>
<evidence type="ECO:0000256" key="1">
    <source>
        <dbReference type="SAM" id="MobiDB-lite"/>
    </source>
</evidence>
<sequence length="260" mass="27670">MGCSCCRMIKSYIYDPSVSEDVPGQKTDSSTNSLYQRKPLEVDRDQKARGYQNFGYSSKSSEGLKRGVEKLEIDNNEINRLHAALPPQEQGGDVQVGTGGWSPYIIEPEDSSQRCTVPKCVGPGNSPLLDREGLCCCSPGKLPTWQEDRQPPHGNPHERGDVWEGLPGDRGTLDGGFGYTGLTETGYASTASLSTTDTRVSHLDGEDDAASTGVATEGRSSEEVALEVEEGGDDAGSITDSDVAEALAALDAATAGEDFE</sequence>
<protein>
    <submittedName>
        <fullName evidence="2">Zgc:194930</fullName>
    </submittedName>
</protein>
<reference evidence="2 3" key="1">
    <citation type="submission" date="2019-04" db="EMBL/GenBank/DDBJ databases">
        <authorList>
            <consortium name="Wellcome Sanger Institute Data Sharing"/>
        </authorList>
    </citation>
    <scope>NUCLEOTIDE SEQUENCE [LARGE SCALE GENOMIC DNA]</scope>
</reference>
<feature type="region of interest" description="Disordered" evidence="1">
    <location>
        <begin position="17"/>
        <end position="40"/>
    </location>
</feature>
<dbReference type="OrthoDB" id="8773301at2759"/>
<feature type="compositionally biased region" description="Polar residues" evidence="1">
    <location>
        <begin position="26"/>
        <end position="35"/>
    </location>
</feature>
<name>A0A8C9R241_SCLFO</name>
<feature type="region of interest" description="Disordered" evidence="1">
    <location>
        <begin position="191"/>
        <end position="238"/>
    </location>
</feature>
<gene>
    <name evidence="2" type="primary">zgc:194930</name>
</gene>
<accession>A0A8C9R241</accession>
<proteinExistence type="predicted"/>
<organism evidence="2 3">
    <name type="scientific">Scleropages formosus</name>
    <name type="common">Asian bonytongue</name>
    <name type="synonym">Osteoglossum formosum</name>
    <dbReference type="NCBI Taxonomy" id="113540"/>
    <lineage>
        <taxon>Eukaryota</taxon>
        <taxon>Metazoa</taxon>
        <taxon>Chordata</taxon>
        <taxon>Craniata</taxon>
        <taxon>Vertebrata</taxon>
        <taxon>Euteleostomi</taxon>
        <taxon>Actinopterygii</taxon>
        <taxon>Neopterygii</taxon>
        <taxon>Teleostei</taxon>
        <taxon>Osteoglossocephala</taxon>
        <taxon>Osteoglossomorpha</taxon>
        <taxon>Osteoglossiformes</taxon>
        <taxon>Osteoglossidae</taxon>
        <taxon>Scleropages</taxon>
    </lineage>
</organism>
<feature type="compositionally biased region" description="Acidic residues" evidence="1">
    <location>
        <begin position="224"/>
        <end position="233"/>
    </location>
</feature>